<dbReference type="PROSITE" id="PS51318">
    <property type="entry name" value="TAT"/>
    <property type="match status" value="1"/>
</dbReference>
<feature type="compositionally biased region" description="Basic and acidic residues" evidence="3">
    <location>
        <begin position="7"/>
        <end position="20"/>
    </location>
</feature>
<feature type="domain" description="Beta-lactamase-related" evidence="4">
    <location>
        <begin position="65"/>
        <end position="380"/>
    </location>
</feature>
<gene>
    <name evidence="5" type="ORF">GEM_4193</name>
</gene>
<evidence type="ECO:0000313" key="5">
    <source>
        <dbReference type="EMBL" id="AFQ50583.1"/>
    </source>
</evidence>
<proteinExistence type="predicted"/>
<evidence type="ECO:0000256" key="1">
    <source>
        <dbReference type="ARBA" id="ARBA00004370"/>
    </source>
</evidence>
<dbReference type="EMBL" id="CP003775">
    <property type="protein sequence ID" value="AFQ50583.1"/>
    <property type="molecule type" value="Genomic_DNA"/>
</dbReference>
<dbReference type="Pfam" id="PF00144">
    <property type="entry name" value="Beta-lactamase"/>
    <property type="match status" value="1"/>
</dbReference>
<dbReference type="InterPro" id="IPR050491">
    <property type="entry name" value="AmpC-like"/>
</dbReference>
<dbReference type="Proteomes" id="UP000032866">
    <property type="component" value="Chromosome 2"/>
</dbReference>
<dbReference type="GO" id="GO:0016020">
    <property type="term" value="C:membrane"/>
    <property type="evidence" value="ECO:0007669"/>
    <property type="project" value="UniProtKB-SubCell"/>
</dbReference>
<reference evidence="5 6" key="1">
    <citation type="journal article" date="2012" name="J. Bacteriol.">
        <title>Complete Genome Sequence of Burkholderia sp. Strain GG4, a Betaproteobacterium That Reduces 3-Oxo-N-Acylhomoserine Lactones and Produces Different N-Acylhomoserine Lactones.</title>
        <authorList>
            <person name="Hong K.W."/>
            <person name="Koh C.L."/>
            <person name="Sam C.K."/>
            <person name="Yin W.F."/>
            <person name="Chan K.G."/>
        </authorList>
    </citation>
    <scope>NUCLEOTIDE SEQUENCE [LARGE SCALE GENOMIC DNA]</scope>
    <source>
        <strain evidence="5 6">GG4</strain>
    </source>
</reference>
<evidence type="ECO:0000259" key="4">
    <source>
        <dbReference type="Pfam" id="PF00144"/>
    </source>
</evidence>
<comment type="subcellular location">
    <subcellularLocation>
        <location evidence="1">Membrane</location>
    </subcellularLocation>
</comment>
<evidence type="ECO:0000256" key="3">
    <source>
        <dbReference type="SAM" id="MobiDB-lite"/>
    </source>
</evidence>
<evidence type="ECO:0000256" key="2">
    <source>
        <dbReference type="ARBA" id="ARBA00023136"/>
    </source>
</evidence>
<dbReference type="InterPro" id="IPR006311">
    <property type="entry name" value="TAT_signal"/>
</dbReference>
<sequence>MTRVKRSMLDDRQVPNRGDGDGGPASLRRRQFLGCAGAGVLAALLPGCGGSIDNRYGQTIAWGQQAIATFVAQGVPAISIALLKNDVIVWQQAFGVISAAGTRATVETPFNIASVSKVFAALAAVILQDRNLIGLDTPIVEYVPGFSMLSPQYANITTRHLLSHSSGLPGNNSHNFLSLAPLSGYADDTFAALGNAHLKHPPGELAVYCNDGFTLFEQVVLAVTRLSFPAFVQQNIFDPLGMTRSGFPGAAQAPGVPPNARLDGKWYATPEYVNAYAAGGISSTPGDMMKFSQMLLAQGMYQGTRIASAAGIAGMALDQTQIVGVKINPTSAYPWGLGWDTGAERALQRVGVAAWQKNGDTTFSSSLFVLPGAQMALMVSGYGGYTPAALAEEVLLRALVEDGTIAALPAKISVSPAPPATAPAPGDAAGIYASCDSVLRVGLDTNTLTLDVWTDTGWASHPQSPFRYGSDGWWWSASGSGPGFAFAVVPDPDQTGNTCRYLMVRMADNAGYDALTAPVYQQLAANLPELDTAWTARMGTQWQVNNESADTIRSMTHAGVLQASVNRLPDLPGYIVMRNCDDSGKPVWQMLLPLADGRAGMAIRIPGLNGRDLWEAIFTAVNGRPAMTIGGVTYAPAS</sequence>
<feature type="region of interest" description="Disordered" evidence="3">
    <location>
        <begin position="1"/>
        <end position="25"/>
    </location>
</feature>
<protein>
    <submittedName>
        <fullName evidence="5">Beta-lactamase</fullName>
    </submittedName>
</protein>
<dbReference type="InterPro" id="IPR001466">
    <property type="entry name" value="Beta-lactam-related"/>
</dbReference>
<name>A0A9W3K6T9_BURCE</name>
<dbReference type="SUPFAM" id="SSF56601">
    <property type="entry name" value="beta-lactamase/transpeptidase-like"/>
    <property type="match status" value="1"/>
</dbReference>
<dbReference type="PANTHER" id="PTHR46825">
    <property type="entry name" value="D-ALANYL-D-ALANINE-CARBOXYPEPTIDASE/ENDOPEPTIDASE AMPH"/>
    <property type="match status" value="1"/>
</dbReference>
<accession>A0A9W3K6T9</accession>
<keyword evidence="2" id="KW-0472">Membrane</keyword>
<dbReference type="KEGG" id="bct:GEM_4193"/>
<dbReference type="AlphaFoldDB" id="A0A9W3K6T9"/>
<evidence type="ECO:0000313" key="6">
    <source>
        <dbReference type="Proteomes" id="UP000032866"/>
    </source>
</evidence>
<dbReference type="InterPro" id="IPR012338">
    <property type="entry name" value="Beta-lactam/transpept-like"/>
</dbReference>
<dbReference type="PANTHER" id="PTHR46825:SF11">
    <property type="entry name" value="PENICILLIN-BINDING PROTEIN 4"/>
    <property type="match status" value="1"/>
</dbReference>
<dbReference type="Gene3D" id="3.40.710.10">
    <property type="entry name" value="DD-peptidase/beta-lactamase superfamily"/>
    <property type="match status" value="1"/>
</dbReference>
<organism evidence="5 6">
    <name type="scientific">Burkholderia cepacia GG4</name>
    <dbReference type="NCBI Taxonomy" id="1009846"/>
    <lineage>
        <taxon>Bacteria</taxon>
        <taxon>Pseudomonadati</taxon>
        <taxon>Pseudomonadota</taxon>
        <taxon>Betaproteobacteria</taxon>
        <taxon>Burkholderiales</taxon>
        <taxon>Burkholderiaceae</taxon>
        <taxon>Burkholderia</taxon>
        <taxon>Burkholderia cepacia complex</taxon>
    </lineage>
</organism>